<accession>A0A9D1NFT4</accession>
<keyword evidence="2" id="KW-0547">Nucleotide-binding</keyword>
<evidence type="ECO:0000313" key="3">
    <source>
        <dbReference type="Proteomes" id="UP000886743"/>
    </source>
</evidence>
<gene>
    <name evidence="2" type="ORF">IAC74_02100</name>
</gene>
<evidence type="ECO:0000313" key="2">
    <source>
        <dbReference type="EMBL" id="HIV02339.1"/>
    </source>
</evidence>
<dbReference type="GO" id="GO:0008233">
    <property type="term" value="F:peptidase activity"/>
    <property type="evidence" value="ECO:0007669"/>
    <property type="project" value="UniProtKB-KW"/>
</dbReference>
<keyword evidence="2" id="KW-0378">Hydrolase</keyword>
<reference evidence="2" key="1">
    <citation type="submission" date="2020-10" db="EMBL/GenBank/DDBJ databases">
        <authorList>
            <person name="Gilroy R."/>
        </authorList>
    </citation>
    <scope>NUCLEOTIDE SEQUENCE</scope>
    <source>
        <strain evidence="2">4920</strain>
    </source>
</reference>
<dbReference type="GO" id="GO:0006508">
    <property type="term" value="P:proteolysis"/>
    <property type="evidence" value="ECO:0007669"/>
    <property type="project" value="UniProtKB-KW"/>
</dbReference>
<comment type="caution">
    <text evidence="2">The sequence shown here is derived from an EMBL/GenBank/DDBJ whole genome shotgun (WGS) entry which is preliminary data.</text>
</comment>
<dbReference type="EMBL" id="DVOF01000062">
    <property type="protein sequence ID" value="HIV02339.1"/>
    <property type="molecule type" value="Genomic_DNA"/>
</dbReference>
<feature type="region of interest" description="Disordered" evidence="1">
    <location>
        <begin position="106"/>
        <end position="137"/>
    </location>
</feature>
<protein>
    <submittedName>
        <fullName evidence="2">ATP-dependent Clp protease ATP-binding subunit</fullName>
    </submittedName>
</protein>
<sequence length="177" mass="19287">MLCSKCHKNVAVIFITKLEGDKQTNEGLCLSCAKSMGIAPIEQFVGQMGIDDSDIDAISDELNSMMQGIENGDIPEELEQEMENASESAPQTMNLLGKMFDRFGGEQKEKEAESGGTDGRPGAEPKQTKTATRFKKKKKKMLETYGLNLSAKAAQGLVDKVIGRDAEIDLSLIHISE</sequence>
<dbReference type="GO" id="GO:0005524">
    <property type="term" value="F:ATP binding"/>
    <property type="evidence" value="ECO:0007669"/>
    <property type="project" value="UniProtKB-KW"/>
</dbReference>
<organism evidence="2 3">
    <name type="scientific">Candidatus Aphodoplasma excrementigallinarum</name>
    <dbReference type="NCBI Taxonomy" id="2840673"/>
    <lineage>
        <taxon>Bacteria</taxon>
        <taxon>Bacillati</taxon>
        <taxon>Bacillota</taxon>
        <taxon>Clostridia</taxon>
        <taxon>Eubacteriales</taxon>
        <taxon>Candidatus Aphodoplasma</taxon>
    </lineage>
</organism>
<name>A0A9D1NFT4_9FIRM</name>
<feature type="non-terminal residue" evidence="2">
    <location>
        <position position="177"/>
    </location>
</feature>
<reference evidence="2" key="2">
    <citation type="journal article" date="2021" name="PeerJ">
        <title>Extensive microbial diversity within the chicken gut microbiome revealed by metagenomics and culture.</title>
        <authorList>
            <person name="Gilroy R."/>
            <person name="Ravi A."/>
            <person name="Getino M."/>
            <person name="Pursley I."/>
            <person name="Horton D.L."/>
            <person name="Alikhan N.F."/>
            <person name="Baker D."/>
            <person name="Gharbi K."/>
            <person name="Hall N."/>
            <person name="Watson M."/>
            <person name="Adriaenssens E.M."/>
            <person name="Foster-Nyarko E."/>
            <person name="Jarju S."/>
            <person name="Secka A."/>
            <person name="Antonio M."/>
            <person name="Oren A."/>
            <person name="Chaudhuri R.R."/>
            <person name="La Ragione R."/>
            <person name="Hildebrand F."/>
            <person name="Pallen M.J."/>
        </authorList>
    </citation>
    <scope>NUCLEOTIDE SEQUENCE</scope>
    <source>
        <strain evidence="2">4920</strain>
    </source>
</reference>
<dbReference type="AlphaFoldDB" id="A0A9D1NFT4"/>
<proteinExistence type="predicted"/>
<evidence type="ECO:0000256" key="1">
    <source>
        <dbReference type="SAM" id="MobiDB-lite"/>
    </source>
</evidence>
<keyword evidence="2" id="KW-0645">Protease</keyword>
<keyword evidence="2" id="KW-0067">ATP-binding</keyword>
<dbReference type="Proteomes" id="UP000886743">
    <property type="component" value="Unassembled WGS sequence"/>
</dbReference>